<dbReference type="RefSeq" id="WP_066070982.1">
    <property type="nucleotide sequence ID" value="NZ_FRBG01000001.1"/>
</dbReference>
<dbReference type="Gene3D" id="2.60.320.10">
    <property type="entry name" value="N-utilization substance G protein NusG, insert domain"/>
    <property type="match status" value="1"/>
</dbReference>
<dbReference type="CDD" id="cd09911">
    <property type="entry name" value="Lin0431_like"/>
    <property type="match status" value="1"/>
</dbReference>
<evidence type="ECO:0008006" key="6">
    <source>
        <dbReference type="Google" id="ProtNLM"/>
    </source>
</evidence>
<dbReference type="InterPro" id="IPR038690">
    <property type="entry name" value="NusG_2_sf"/>
</dbReference>
<dbReference type="Pfam" id="PF07009">
    <property type="entry name" value="NusG_II"/>
    <property type="match status" value="1"/>
</dbReference>
<comment type="caution">
    <text evidence="2">The sequence shown here is derived from an EMBL/GenBank/DDBJ whole genome shotgun (WGS) entry which is preliminary data.</text>
</comment>
<keyword evidence="1" id="KW-0812">Transmembrane</keyword>
<proteinExistence type="predicted"/>
<dbReference type="PATRIC" id="fig|1121328.3.peg.1407"/>
<evidence type="ECO:0000256" key="1">
    <source>
        <dbReference type="SAM" id="Phobius"/>
    </source>
</evidence>
<dbReference type="OrthoDB" id="47603at2"/>
<evidence type="ECO:0000313" key="5">
    <source>
        <dbReference type="Proteomes" id="UP000323392"/>
    </source>
</evidence>
<dbReference type="Proteomes" id="UP000092605">
    <property type="component" value="Unassembled WGS sequence"/>
</dbReference>
<dbReference type="EMBL" id="LSFY01000001">
    <property type="protein sequence ID" value="KXZ40323.1"/>
    <property type="molecule type" value="Genomic_DNA"/>
</dbReference>
<reference evidence="3 5" key="2">
    <citation type="submission" date="2016-11" db="EMBL/GenBank/DDBJ databases">
        <authorList>
            <person name="Varghese N."/>
            <person name="Submissions S."/>
        </authorList>
    </citation>
    <scope>NUCLEOTIDE SEQUENCE [LARGE SCALE GENOMIC DNA]</scope>
    <source>
        <strain evidence="3 5">DSM 7308</strain>
    </source>
</reference>
<sequence length="124" mass="14059" precursor="true">MKKGDIVLVILILFISLGMLFVMNNQKDDENEKYIQIVVDGNVYKTIHLKDKNYSQQIKVNTVYGENTVLVHDFGVSVTSSNCKDQICVKTGHITKKGQIIACLPHRLYVKITGKQEKVDVISY</sequence>
<accession>A0A150FRS7</accession>
<name>A0A150FRS7_CLOPD</name>
<evidence type="ECO:0000313" key="3">
    <source>
        <dbReference type="EMBL" id="SHK37982.1"/>
    </source>
</evidence>
<dbReference type="AlphaFoldDB" id="A0A150FRS7"/>
<evidence type="ECO:0000313" key="2">
    <source>
        <dbReference type="EMBL" id="KXZ40323.1"/>
    </source>
</evidence>
<organism evidence="2 4">
    <name type="scientific">Alkalithermobacter thermoalcaliphilus JW-YL-7 = DSM 7308</name>
    <dbReference type="NCBI Taxonomy" id="1121328"/>
    <lineage>
        <taxon>Bacteria</taxon>
        <taxon>Bacillati</taxon>
        <taxon>Bacillota</taxon>
        <taxon>Clostridia</taxon>
        <taxon>Peptostreptococcales</taxon>
        <taxon>Tepidibacteraceae</taxon>
        <taxon>Alkalithermobacter</taxon>
    </lineage>
</organism>
<keyword evidence="1" id="KW-0472">Membrane</keyword>
<keyword evidence="1" id="KW-1133">Transmembrane helix</keyword>
<protein>
    <recommendedName>
        <fullName evidence="6">NusG domain-containing protein</fullName>
    </recommendedName>
</protein>
<dbReference type="EMBL" id="FRBG01000001">
    <property type="protein sequence ID" value="SHK37982.1"/>
    <property type="molecule type" value="Genomic_DNA"/>
</dbReference>
<reference evidence="2 4" key="1">
    <citation type="submission" date="2016-02" db="EMBL/GenBank/DDBJ databases">
        <title>Draft genome sequence for Clostridium paradoxum JW-YL-7.</title>
        <authorList>
            <person name="Utturkar S.M."/>
            <person name="Lancaster A."/>
            <person name="Poole F.L."/>
            <person name="Adams M.W."/>
            <person name="Brown S.D."/>
        </authorList>
    </citation>
    <scope>NUCLEOTIDE SEQUENCE [LARGE SCALE GENOMIC DNA]</scope>
    <source>
        <strain evidence="2 4">JW-YL-7</strain>
    </source>
</reference>
<dbReference type="Proteomes" id="UP000323392">
    <property type="component" value="Unassembled WGS sequence"/>
</dbReference>
<feature type="transmembrane region" description="Helical" evidence="1">
    <location>
        <begin position="6"/>
        <end position="23"/>
    </location>
</feature>
<dbReference type="STRING" id="1121328.JWYL7_1398"/>
<evidence type="ECO:0000313" key="4">
    <source>
        <dbReference type="Proteomes" id="UP000092605"/>
    </source>
</evidence>
<gene>
    <name evidence="2" type="ORF">JWYL7_1398</name>
    <name evidence="3" type="ORF">SAMN05661008_00124</name>
</gene>
<keyword evidence="5" id="KW-1185">Reference proteome</keyword>